<accession>A0A4S2KGQ9</accession>
<dbReference type="EMBL" id="QBLH01002544">
    <property type="protein sequence ID" value="TGZ48166.1"/>
    <property type="molecule type" value="Genomic_DNA"/>
</dbReference>
<reference evidence="1 2" key="1">
    <citation type="journal article" date="2019" name="Philos. Trans. R. Soc. Lond., B, Biol. Sci.">
        <title>Ant behaviour and brain gene expression of defending hosts depend on the ecological success of the intruding social parasite.</title>
        <authorList>
            <person name="Kaur R."/>
            <person name="Stoldt M."/>
            <person name="Jongepier E."/>
            <person name="Feldmeyer B."/>
            <person name="Menzel F."/>
            <person name="Bornberg-Bauer E."/>
            <person name="Foitzik S."/>
        </authorList>
    </citation>
    <scope>NUCLEOTIDE SEQUENCE [LARGE SCALE GENOMIC DNA]</scope>
    <source>
        <tissue evidence="1">Whole body</tissue>
    </source>
</reference>
<organism evidence="1 2">
    <name type="scientific">Temnothorax longispinosus</name>
    <dbReference type="NCBI Taxonomy" id="300112"/>
    <lineage>
        <taxon>Eukaryota</taxon>
        <taxon>Metazoa</taxon>
        <taxon>Ecdysozoa</taxon>
        <taxon>Arthropoda</taxon>
        <taxon>Hexapoda</taxon>
        <taxon>Insecta</taxon>
        <taxon>Pterygota</taxon>
        <taxon>Neoptera</taxon>
        <taxon>Endopterygota</taxon>
        <taxon>Hymenoptera</taxon>
        <taxon>Apocrita</taxon>
        <taxon>Aculeata</taxon>
        <taxon>Formicoidea</taxon>
        <taxon>Formicidae</taxon>
        <taxon>Myrmicinae</taxon>
        <taxon>Temnothorax</taxon>
    </lineage>
</organism>
<name>A0A4S2KGQ9_9HYME</name>
<proteinExistence type="predicted"/>
<protein>
    <submittedName>
        <fullName evidence="1">Uncharacterized protein</fullName>
    </submittedName>
</protein>
<evidence type="ECO:0000313" key="1">
    <source>
        <dbReference type="EMBL" id="TGZ48166.1"/>
    </source>
</evidence>
<comment type="caution">
    <text evidence="1">The sequence shown here is derived from an EMBL/GenBank/DDBJ whole genome shotgun (WGS) entry which is preliminary data.</text>
</comment>
<gene>
    <name evidence="1" type="ORF">DBV15_04582</name>
</gene>
<sequence>CSLRKILLYHNYYILPYVPVTLSNIVLSRQVVCSVSLSRNIPCLFKCTLITYV</sequence>
<evidence type="ECO:0000313" key="2">
    <source>
        <dbReference type="Proteomes" id="UP000310200"/>
    </source>
</evidence>
<dbReference type="Proteomes" id="UP000310200">
    <property type="component" value="Unassembled WGS sequence"/>
</dbReference>
<feature type="non-terminal residue" evidence="1">
    <location>
        <position position="1"/>
    </location>
</feature>
<dbReference type="AlphaFoldDB" id="A0A4S2KGQ9"/>
<keyword evidence="2" id="KW-1185">Reference proteome</keyword>